<proteinExistence type="predicted"/>
<name>A0ABQ9X7L3_9EUKA</name>
<organism evidence="2 3">
    <name type="scientific">Blattamonas nauphoetae</name>
    <dbReference type="NCBI Taxonomy" id="2049346"/>
    <lineage>
        <taxon>Eukaryota</taxon>
        <taxon>Metamonada</taxon>
        <taxon>Preaxostyla</taxon>
        <taxon>Oxymonadida</taxon>
        <taxon>Blattamonas</taxon>
    </lineage>
</organism>
<accession>A0ABQ9X7L3</accession>
<evidence type="ECO:0000313" key="2">
    <source>
        <dbReference type="EMBL" id="KAK2947886.1"/>
    </source>
</evidence>
<dbReference type="EMBL" id="JARBJD010000189">
    <property type="protein sequence ID" value="KAK2947886.1"/>
    <property type="molecule type" value="Genomic_DNA"/>
</dbReference>
<gene>
    <name evidence="2" type="ORF">BLNAU_17211</name>
</gene>
<feature type="region of interest" description="Disordered" evidence="1">
    <location>
        <begin position="1"/>
        <end position="27"/>
    </location>
</feature>
<sequence length="140" mass="15090">MPSDNSIDTEEVTNYGQHNSNSPLTFGRSVASKTKLDRAGCEAESASLSLFGGHFSLSSSTARGQIVRRTAHHNQLIYSFINRSQNLSPTTECDPESTVQDVEAVIGLLGQLGQVYLGTDAKGDGKMGFLEVHTTDRVDI</sequence>
<evidence type="ECO:0000256" key="1">
    <source>
        <dbReference type="SAM" id="MobiDB-lite"/>
    </source>
</evidence>
<evidence type="ECO:0000313" key="3">
    <source>
        <dbReference type="Proteomes" id="UP001281761"/>
    </source>
</evidence>
<keyword evidence="3" id="KW-1185">Reference proteome</keyword>
<dbReference type="Proteomes" id="UP001281761">
    <property type="component" value="Unassembled WGS sequence"/>
</dbReference>
<feature type="compositionally biased region" description="Polar residues" evidence="1">
    <location>
        <begin position="1"/>
        <end position="24"/>
    </location>
</feature>
<protein>
    <submittedName>
        <fullName evidence="2">Uncharacterized protein</fullName>
    </submittedName>
</protein>
<reference evidence="2 3" key="1">
    <citation type="journal article" date="2022" name="bioRxiv">
        <title>Genomics of Preaxostyla Flagellates Illuminates Evolutionary Transitions and the Path Towards Mitochondrial Loss.</title>
        <authorList>
            <person name="Novak L.V.F."/>
            <person name="Treitli S.C."/>
            <person name="Pyrih J."/>
            <person name="Halakuc P."/>
            <person name="Pipaliya S.V."/>
            <person name="Vacek V."/>
            <person name="Brzon O."/>
            <person name="Soukal P."/>
            <person name="Eme L."/>
            <person name="Dacks J.B."/>
            <person name="Karnkowska A."/>
            <person name="Elias M."/>
            <person name="Hampl V."/>
        </authorList>
    </citation>
    <scope>NUCLEOTIDE SEQUENCE [LARGE SCALE GENOMIC DNA]</scope>
    <source>
        <strain evidence="2">NAU3</strain>
        <tissue evidence="2">Gut</tissue>
    </source>
</reference>
<comment type="caution">
    <text evidence="2">The sequence shown here is derived from an EMBL/GenBank/DDBJ whole genome shotgun (WGS) entry which is preliminary data.</text>
</comment>